<proteinExistence type="predicted"/>
<dbReference type="GO" id="GO:0005975">
    <property type="term" value="P:carbohydrate metabolic process"/>
    <property type="evidence" value="ECO:0007669"/>
    <property type="project" value="TreeGrafter"/>
</dbReference>
<reference evidence="4 5" key="1">
    <citation type="submission" date="2014-03" db="EMBL/GenBank/DDBJ databases">
        <title>Genomics of Bifidobacteria.</title>
        <authorList>
            <person name="Ventura M."/>
            <person name="Milani C."/>
            <person name="Lugli G.A."/>
        </authorList>
    </citation>
    <scope>NUCLEOTIDE SEQUENCE [LARGE SCALE GENOMIC DNA]</scope>
    <source>
        <strain evidence="4 5">LMG 11586</strain>
    </source>
</reference>
<dbReference type="InterPro" id="IPR013783">
    <property type="entry name" value="Ig-like_fold"/>
</dbReference>
<dbReference type="PANTHER" id="PTHR22901:SF0">
    <property type="entry name" value="SIALATE O-ACETYLESTERASE"/>
    <property type="match status" value="1"/>
</dbReference>
<evidence type="ECO:0000256" key="2">
    <source>
        <dbReference type="SAM" id="MobiDB-lite"/>
    </source>
</evidence>
<dbReference type="Proteomes" id="UP000029046">
    <property type="component" value="Unassembled WGS sequence"/>
</dbReference>
<dbReference type="eggNOG" id="COG2755">
    <property type="taxonomic scope" value="Bacteria"/>
</dbReference>
<name>A0A087AM88_9BIFI</name>
<dbReference type="EMBL" id="JGYX01000007">
    <property type="protein sequence ID" value="KFI59888.1"/>
    <property type="molecule type" value="Genomic_DNA"/>
</dbReference>
<dbReference type="InterPro" id="IPR036514">
    <property type="entry name" value="SGNH_hydro_sf"/>
</dbReference>
<dbReference type="Pfam" id="PF03629">
    <property type="entry name" value="SASA"/>
    <property type="match status" value="1"/>
</dbReference>
<feature type="compositionally biased region" description="Low complexity" evidence="2">
    <location>
        <begin position="1"/>
        <end position="15"/>
    </location>
</feature>
<gene>
    <name evidence="4" type="ORF">BIGA_1556</name>
</gene>
<evidence type="ECO:0000256" key="1">
    <source>
        <dbReference type="ARBA" id="ARBA00022801"/>
    </source>
</evidence>
<dbReference type="InterPro" id="IPR005181">
    <property type="entry name" value="SASA"/>
</dbReference>
<evidence type="ECO:0000313" key="5">
    <source>
        <dbReference type="Proteomes" id="UP000029046"/>
    </source>
</evidence>
<dbReference type="EC" id="3.1.1.53" evidence="4"/>
<dbReference type="Gene3D" id="3.40.50.1110">
    <property type="entry name" value="SGNH hydrolase"/>
    <property type="match status" value="1"/>
</dbReference>
<dbReference type="PANTHER" id="PTHR22901">
    <property type="entry name" value="SIALATE O-ACETYLESTERASE"/>
    <property type="match status" value="1"/>
</dbReference>
<feature type="region of interest" description="Disordered" evidence="2">
    <location>
        <begin position="1"/>
        <end position="29"/>
    </location>
</feature>
<keyword evidence="5" id="KW-1185">Reference proteome</keyword>
<accession>A0A087AM88</accession>
<sequence length="573" mass="61911">MSTAAATGPAPGSASNRPTSDATESARRTTRQSFRVAAVFSDGMVLQRDRPVVVFGTGIPDTGITVGIDGKRAETTIGADGAWAVTLPAMPAGGPHTLQVADSEERIAYRDVLVGEVWLASGQSNMELELRNSLRPADAIAGSRDPLLRFYNTPKTGELDAAAENVSCWRSAAPDTVGTVSAVAYYAARRLRDELGDVPVGVIDCYVGGTSVTCWMSGENLSRSEAGRGYLDRYHAQIAGKSDTECRAMFADWQARSDAWNAAVASARAADPDITQAAIDKRLGPCPWPPPMTPFSQFRPTGPFMAMLRRVAPFVVRGCLWYQGEEDEAYCDDYRHLLGDMIAEWRRLWSDGALPFLIVQLPRWSDRAADESGVPPNHWPQIRAAQRNAADTIPDVYLVPIIDCGEYDNIHPLDKRTVGERLAAVALRRVYGREGMATDGPVLDSVEPREDGSLVIRLSHAEGLHFGHYNGDELGTDIAAPLGEPTGDPLYRNADGSGFELSCGDGRWTPAAARIDGSQVQVDASGVPAPKLVRYAWKPWGPAPLFNDVAGVRLPAEPFCRPVDARDAVHEGL</sequence>
<evidence type="ECO:0000313" key="4">
    <source>
        <dbReference type="EMBL" id="KFI59888.1"/>
    </source>
</evidence>
<dbReference type="SUPFAM" id="SSF52266">
    <property type="entry name" value="SGNH hydrolase"/>
    <property type="match status" value="1"/>
</dbReference>
<keyword evidence="1 4" id="KW-0378">Hydrolase</keyword>
<dbReference type="GO" id="GO:0001681">
    <property type="term" value="F:sialate O-acetylesterase activity"/>
    <property type="evidence" value="ECO:0007669"/>
    <property type="project" value="UniProtKB-EC"/>
</dbReference>
<dbReference type="InterPro" id="IPR039329">
    <property type="entry name" value="SIAE"/>
</dbReference>
<dbReference type="Gene3D" id="2.60.40.10">
    <property type="entry name" value="Immunoglobulins"/>
    <property type="match status" value="1"/>
</dbReference>
<protein>
    <submittedName>
        <fullName evidence="4">Sialic acidspecific 9-O-acetylesterase</fullName>
        <ecNumber evidence="4">3.1.1.53</ecNumber>
    </submittedName>
</protein>
<feature type="domain" description="Sialate O-acetylesterase" evidence="3">
    <location>
        <begin position="303"/>
        <end position="426"/>
    </location>
</feature>
<organism evidence="4 5">
    <name type="scientific">Bifidobacterium pullorum subsp. gallinarum</name>
    <dbReference type="NCBI Taxonomy" id="78344"/>
    <lineage>
        <taxon>Bacteria</taxon>
        <taxon>Bacillati</taxon>
        <taxon>Actinomycetota</taxon>
        <taxon>Actinomycetes</taxon>
        <taxon>Bifidobacteriales</taxon>
        <taxon>Bifidobacteriaceae</taxon>
        <taxon>Bifidobacterium</taxon>
    </lineage>
</organism>
<dbReference type="AlphaFoldDB" id="A0A087AM88"/>
<evidence type="ECO:0000259" key="3">
    <source>
        <dbReference type="Pfam" id="PF03629"/>
    </source>
</evidence>
<comment type="caution">
    <text evidence="4">The sequence shown here is derived from an EMBL/GenBank/DDBJ whole genome shotgun (WGS) entry which is preliminary data.</text>
</comment>